<accession>A0A0C9X449</accession>
<gene>
    <name evidence="2" type="ORF">K443DRAFT_655045</name>
</gene>
<proteinExistence type="predicted"/>
<keyword evidence="3" id="KW-1185">Reference proteome</keyword>
<dbReference type="AlphaFoldDB" id="A0A0C9X449"/>
<protein>
    <submittedName>
        <fullName evidence="2">Uncharacterized protein</fullName>
    </submittedName>
</protein>
<keyword evidence="1" id="KW-0472">Membrane</keyword>
<keyword evidence="1" id="KW-1133">Transmembrane helix</keyword>
<evidence type="ECO:0000256" key="1">
    <source>
        <dbReference type="SAM" id="Phobius"/>
    </source>
</evidence>
<evidence type="ECO:0000313" key="2">
    <source>
        <dbReference type="EMBL" id="KIJ91327.1"/>
    </source>
</evidence>
<dbReference type="Proteomes" id="UP000054477">
    <property type="component" value="Unassembled WGS sequence"/>
</dbReference>
<organism evidence="2 3">
    <name type="scientific">Laccaria amethystina LaAM-08-1</name>
    <dbReference type="NCBI Taxonomy" id="1095629"/>
    <lineage>
        <taxon>Eukaryota</taxon>
        <taxon>Fungi</taxon>
        <taxon>Dikarya</taxon>
        <taxon>Basidiomycota</taxon>
        <taxon>Agaricomycotina</taxon>
        <taxon>Agaricomycetes</taxon>
        <taxon>Agaricomycetidae</taxon>
        <taxon>Agaricales</taxon>
        <taxon>Agaricineae</taxon>
        <taxon>Hydnangiaceae</taxon>
        <taxon>Laccaria</taxon>
    </lineage>
</organism>
<sequence length="111" mass="11851">MRSASKYGGVLPTTKFPPSVTFLTRQAHSVIVSYILIILLSATSQASFGVISSYLQTRSAGTISFAEQPLAVPCPKASWVLVLSRCGKSLLHGAWAGRCIIAHLDDCWGPS</sequence>
<feature type="transmembrane region" description="Helical" evidence="1">
    <location>
        <begin position="31"/>
        <end position="55"/>
    </location>
</feature>
<evidence type="ECO:0000313" key="3">
    <source>
        <dbReference type="Proteomes" id="UP000054477"/>
    </source>
</evidence>
<reference evidence="3" key="2">
    <citation type="submission" date="2015-01" db="EMBL/GenBank/DDBJ databases">
        <title>Evolutionary Origins and Diversification of the Mycorrhizal Mutualists.</title>
        <authorList>
            <consortium name="DOE Joint Genome Institute"/>
            <consortium name="Mycorrhizal Genomics Consortium"/>
            <person name="Kohler A."/>
            <person name="Kuo A."/>
            <person name="Nagy L.G."/>
            <person name="Floudas D."/>
            <person name="Copeland A."/>
            <person name="Barry K.W."/>
            <person name="Cichocki N."/>
            <person name="Veneault-Fourrey C."/>
            <person name="LaButti K."/>
            <person name="Lindquist E.A."/>
            <person name="Lipzen A."/>
            <person name="Lundell T."/>
            <person name="Morin E."/>
            <person name="Murat C."/>
            <person name="Riley R."/>
            <person name="Ohm R."/>
            <person name="Sun H."/>
            <person name="Tunlid A."/>
            <person name="Henrissat B."/>
            <person name="Grigoriev I.V."/>
            <person name="Hibbett D.S."/>
            <person name="Martin F."/>
        </authorList>
    </citation>
    <scope>NUCLEOTIDE SEQUENCE [LARGE SCALE GENOMIC DNA]</scope>
    <source>
        <strain evidence="3">LaAM-08-1</strain>
    </source>
</reference>
<reference evidence="2 3" key="1">
    <citation type="submission" date="2014-04" db="EMBL/GenBank/DDBJ databases">
        <authorList>
            <consortium name="DOE Joint Genome Institute"/>
            <person name="Kuo A."/>
            <person name="Kohler A."/>
            <person name="Nagy L.G."/>
            <person name="Floudas D."/>
            <person name="Copeland A."/>
            <person name="Barry K.W."/>
            <person name="Cichocki N."/>
            <person name="Veneault-Fourrey C."/>
            <person name="LaButti K."/>
            <person name="Lindquist E.A."/>
            <person name="Lipzen A."/>
            <person name="Lundell T."/>
            <person name="Morin E."/>
            <person name="Murat C."/>
            <person name="Sun H."/>
            <person name="Tunlid A."/>
            <person name="Henrissat B."/>
            <person name="Grigoriev I.V."/>
            <person name="Hibbett D.S."/>
            <person name="Martin F."/>
            <person name="Nordberg H.P."/>
            <person name="Cantor M.N."/>
            <person name="Hua S.X."/>
        </authorList>
    </citation>
    <scope>NUCLEOTIDE SEQUENCE [LARGE SCALE GENOMIC DNA]</scope>
    <source>
        <strain evidence="2 3">LaAM-08-1</strain>
    </source>
</reference>
<keyword evidence="1" id="KW-0812">Transmembrane</keyword>
<dbReference type="HOGENOM" id="CLU_2158833_0_0_1"/>
<dbReference type="EMBL" id="KN839023">
    <property type="protein sequence ID" value="KIJ91327.1"/>
    <property type="molecule type" value="Genomic_DNA"/>
</dbReference>
<name>A0A0C9X449_9AGAR</name>